<name>A0ABR4BL73_9LECA</name>
<evidence type="ECO:0000313" key="3">
    <source>
        <dbReference type="Proteomes" id="UP001590951"/>
    </source>
</evidence>
<feature type="domain" description="DUF7905" evidence="1">
    <location>
        <begin position="54"/>
        <end position="186"/>
    </location>
</feature>
<evidence type="ECO:0000313" key="2">
    <source>
        <dbReference type="EMBL" id="KAL2058552.1"/>
    </source>
</evidence>
<keyword evidence="3" id="KW-1185">Reference proteome</keyword>
<evidence type="ECO:0000259" key="1">
    <source>
        <dbReference type="Pfam" id="PF25482"/>
    </source>
</evidence>
<dbReference type="Proteomes" id="UP001590951">
    <property type="component" value="Unassembled WGS sequence"/>
</dbReference>
<comment type="caution">
    <text evidence="2">The sequence shown here is derived from an EMBL/GenBank/DDBJ whole genome shotgun (WGS) entry which is preliminary data.</text>
</comment>
<organism evidence="2 3">
    <name type="scientific">Lepraria finkii</name>
    <dbReference type="NCBI Taxonomy" id="1340010"/>
    <lineage>
        <taxon>Eukaryota</taxon>
        <taxon>Fungi</taxon>
        <taxon>Dikarya</taxon>
        <taxon>Ascomycota</taxon>
        <taxon>Pezizomycotina</taxon>
        <taxon>Lecanoromycetes</taxon>
        <taxon>OSLEUM clade</taxon>
        <taxon>Lecanoromycetidae</taxon>
        <taxon>Lecanorales</taxon>
        <taxon>Lecanorineae</taxon>
        <taxon>Stereocaulaceae</taxon>
        <taxon>Lepraria</taxon>
    </lineage>
</organism>
<dbReference type="InterPro" id="IPR057227">
    <property type="entry name" value="DUF7905"/>
</dbReference>
<dbReference type="EMBL" id="JBHFEH010000002">
    <property type="protein sequence ID" value="KAL2058552.1"/>
    <property type="molecule type" value="Genomic_DNA"/>
</dbReference>
<proteinExistence type="predicted"/>
<dbReference type="Pfam" id="PF25482">
    <property type="entry name" value="DUF7905"/>
    <property type="match status" value="1"/>
</dbReference>
<sequence>MWNLSSTLVFLKAITTNVNEDGTYKILGPEILVGSLDFHFTKRVWDASLRLTTSGLYTSRNQQQVDAIIENLKIFVSKDGTALGLSTQTSDQELVIKSVTLRRQITYSSKVYADLLLQLGEVQDLNISQNGNQYQGSIKEPKEMIDASRIWWEASIASVSAVEILADNDILGLGEVAKWSPNTIIDKGVVRGMYSLAHEIVTNIDNVGFHKWLSNAR</sequence>
<accession>A0ABR4BL73</accession>
<protein>
    <recommendedName>
        <fullName evidence="1">DUF7905 domain-containing protein</fullName>
    </recommendedName>
</protein>
<gene>
    <name evidence="2" type="ORF">ABVK25_001280</name>
</gene>
<reference evidence="2 3" key="1">
    <citation type="submission" date="2024-09" db="EMBL/GenBank/DDBJ databases">
        <title>Rethinking Asexuality: The Enigmatic Case of Functional Sexual Genes in Lepraria (Stereocaulaceae).</title>
        <authorList>
            <person name="Doellman M."/>
            <person name="Sun Y."/>
            <person name="Barcenas-Pena A."/>
            <person name="Lumbsch H.T."/>
            <person name="Grewe F."/>
        </authorList>
    </citation>
    <scope>NUCLEOTIDE SEQUENCE [LARGE SCALE GENOMIC DNA]</scope>
    <source>
        <strain evidence="2 3">Grewe 0041</strain>
    </source>
</reference>